<keyword evidence="1" id="KW-0732">Signal</keyword>
<accession>A0A975DAG5</accession>
<evidence type="ECO:0008006" key="4">
    <source>
        <dbReference type="Google" id="ProtNLM"/>
    </source>
</evidence>
<dbReference type="Proteomes" id="UP000682739">
    <property type="component" value="Chromosome"/>
</dbReference>
<dbReference type="RefSeq" id="WP_208831263.1">
    <property type="nucleotide sequence ID" value="NZ_CP072110.1"/>
</dbReference>
<gene>
    <name evidence="2" type="ORF">J1N51_10845</name>
</gene>
<organism evidence="2 3">
    <name type="scientific">Psychrosphaera ytuae</name>
    <dbReference type="NCBI Taxonomy" id="2820710"/>
    <lineage>
        <taxon>Bacteria</taxon>
        <taxon>Pseudomonadati</taxon>
        <taxon>Pseudomonadota</taxon>
        <taxon>Gammaproteobacteria</taxon>
        <taxon>Alteromonadales</taxon>
        <taxon>Pseudoalteromonadaceae</taxon>
        <taxon>Psychrosphaera</taxon>
    </lineage>
</organism>
<protein>
    <recommendedName>
        <fullName evidence="4">Outer membrane protein beta-barrel domain-containing protein</fullName>
    </recommendedName>
</protein>
<evidence type="ECO:0000313" key="2">
    <source>
        <dbReference type="EMBL" id="QTH63233.1"/>
    </source>
</evidence>
<evidence type="ECO:0000256" key="1">
    <source>
        <dbReference type="SAM" id="SignalP"/>
    </source>
</evidence>
<feature type="chain" id="PRO_5037377068" description="Outer membrane protein beta-barrel domain-containing protein" evidence="1">
    <location>
        <begin position="18"/>
        <end position="151"/>
    </location>
</feature>
<proteinExistence type="predicted"/>
<name>A0A975DAG5_9GAMM</name>
<feature type="signal peptide" evidence="1">
    <location>
        <begin position="1"/>
        <end position="17"/>
    </location>
</feature>
<evidence type="ECO:0000313" key="3">
    <source>
        <dbReference type="Proteomes" id="UP000682739"/>
    </source>
</evidence>
<sequence>MKQTLILLLFFSFSPLASDIKYSFGYGALTSGVGARLSVTEGQNTAFISTGCWNVFAESLEGNACGGTFGLQSSYLFPGNNHTFGLAYGNLDYEVDPVTGADSTIYGVSINYSYFMNGMGESGAWIGAGYGNGSGDYKDISEVFLNIGYQF</sequence>
<keyword evidence="3" id="KW-1185">Reference proteome</keyword>
<dbReference type="EMBL" id="CP072110">
    <property type="protein sequence ID" value="QTH63233.1"/>
    <property type="molecule type" value="Genomic_DNA"/>
</dbReference>
<dbReference type="AlphaFoldDB" id="A0A975DAG5"/>
<reference evidence="2" key="1">
    <citation type="submission" date="2021-03" db="EMBL/GenBank/DDBJ databases">
        <title>Description of Psychrosphaera ytuae sp. nov. isolated from deep sea sediment of South China Sea.</title>
        <authorList>
            <person name="Zhang J."/>
            <person name="Xu X.-D."/>
        </authorList>
    </citation>
    <scope>NUCLEOTIDE SEQUENCE</scope>
    <source>
        <strain evidence="2">MTZ26</strain>
    </source>
</reference>
<dbReference type="KEGG" id="psym:J1N51_10845"/>